<evidence type="ECO:0000259" key="4">
    <source>
        <dbReference type="SMART" id="SM00534"/>
    </source>
</evidence>
<sequence>MSFIVDKQTLDDLNIFSRKNRESIYTLFNRTNTKGGAEVLEQMFRYPLSVAAEISARTYTIGFFNTHDISFPVSSACIDAVETYLSDKDERSRLSGSDNLARKLNNVVGADTAYKAVSSGITAVLHLLQDCHKSITTWVQAVGYGRVSEIHEMAALLADDGWVALLTAPVVAKRSYEENVALDQLLRFRKSDQLHRLLYLLYRIDVYISVKQVAFQLGFVFPEVLENTATTLRLEGVYHPLLKNAKGNNLVAGSDSNIIFLTGANMAGKSTLMKSLGICVYLAHVGFPVPAAAMSFTVMDGLFTTINLADNLNMGYSHFYAEVMRVKRVAEQIHKGKNLLVIFDELFRGTNVKDAWEATVAITTGFAKRRNCLFVVSTHIIEAGEALRPYDNIRFVYLPTRMKGTVPEYTYQLEEGITADRHGMIIIHNEGIIETLKKVKA</sequence>
<organism evidence="5 6">
    <name type="scientific">Chitinophaga costaii</name>
    <dbReference type="NCBI Taxonomy" id="1335309"/>
    <lineage>
        <taxon>Bacteria</taxon>
        <taxon>Pseudomonadati</taxon>
        <taxon>Bacteroidota</taxon>
        <taxon>Chitinophagia</taxon>
        <taxon>Chitinophagales</taxon>
        <taxon>Chitinophagaceae</taxon>
        <taxon>Chitinophaga</taxon>
    </lineage>
</organism>
<dbReference type="InterPro" id="IPR027417">
    <property type="entry name" value="P-loop_NTPase"/>
</dbReference>
<keyword evidence="3" id="KW-0238">DNA-binding</keyword>
<evidence type="ECO:0000313" key="5">
    <source>
        <dbReference type="EMBL" id="SCC37387.1"/>
    </source>
</evidence>
<dbReference type="RefSeq" id="WP_089712202.1">
    <property type="nucleotide sequence ID" value="NZ_FMAR01000007.1"/>
</dbReference>
<dbReference type="Gene3D" id="3.40.50.300">
    <property type="entry name" value="P-loop containing nucleotide triphosphate hydrolases"/>
    <property type="match status" value="1"/>
</dbReference>
<protein>
    <submittedName>
        <fullName evidence="5">MutS domain III</fullName>
    </submittedName>
</protein>
<dbReference type="InterPro" id="IPR000432">
    <property type="entry name" value="DNA_mismatch_repair_MutS_C"/>
</dbReference>
<dbReference type="GO" id="GO:0140664">
    <property type="term" value="F:ATP-dependent DNA damage sensor activity"/>
    <property type="evidence" value="ECO:0007669"/>
    <property type="project" value="InterPro"/>
</dbReference>
<evidence type="ECO:0000256" key="1">
    <source>
        <dbReference type="ARBA" id="ARBA00022741"/>
    </source>
</evidence>
<dbReference type="SUPFAM" id="SSF48334">
    <property type="entry name" value="DNA repair protein MutS, domain III"/>
    <property type="match status" value="1"/>
</dbReference>
<evidence type="ECO:0000256" key="2">
    <source>
        <dbReference type="ARBA" id="ARBA00022840"/>
    </source>
</evidence>
<dbReference type="EMBL" id="FMAR01000007">
    <property type="protein sequence ID" value="SCC37387.1"/>
    <property type="molecule type" value="Genomic_DNA"/>
</dbReference>
<dbReference type="GO" id="GO:0030983">
    <property type="term" value="F:mismatched DNA binding"/>
    <property type="evidence" value="ECO:0007669"/>
    <property type="project" value="InterPro"/>
</dbReference>
<dbReference type="GO" id="GO:0006298">
    <property type="term" value="P:mismatch repair"/>
    <property type="evidence" value="ECO:0007669"/>
    <property type="project" value="InterPro"/>
</dbReference>
<accession>A0A1C4E170</accession>
<dbReference type="PANTHER" id="PTHR11361">
    <property type="entry name" value="DNA MISMATCH REPAIR PROTEIN MUTS FAMILY MEMBER"/>
    <property type="match status" value="1"/>
</dbReference>
<gene>
    <name evidence="5" type="ORF">GA0116948_10726</name>
</gene>
<dbReference type="SUPFAM" id="SSF52540">
    <property type="entry name" value="P-loop containing nucleoside triphosphate hydrolases"/>
    <property type="match status" value="1"/>
</dbReference>
<proteinExistence type="predicted"/>
<name>A0A1C4E170_9BACT</name>
<dbReference type="GO" id="GO:0005829">
    <property type="term" value="C:cytosol"/>
    <property type="evidence" value="ECO:0007669"/>
    <property type="project" value="TreeGrafter"/>
</dbReference>
<dbReference type="Proteomes" id="UP000242818">
    <property type="component" value="Unassembled WGS sequence"/>
</dbReference>
<dbReference type="SMART" id="SM00534">
    <property type="entry name" value="MUTSac"/>
    <property type="match status" value="1"/>
</dbReference>
<dbReference type="OrthoDB" id="1097361at2"/>
<keyword evidence="1" id="KW-0547">Nucleotide-binding</keyword>
<dbReference type="InterPro" id="IPR036187">
    <property type="entry name" value="DNA_mismatch_repair_MutS_sf"/>
</dbReference>
<dbReference type="STRING" id="1335309.GA0116948_10726"/>
<evidence type="ECO:0000313" key="6">
    <source>
        <dbReference type="Proteomes" id="UP000242818"/>
    </source>
</evidence>
<dbReference type="Pfam" id="PF00488">
    <property type="entry name" value="MutS_V"/>
    <property type="match status" value="1"/>
</dbReference>
<dbReference type="AlphaFoldDB" id="A0A1C4E170"/>
<dbReference type="GO" id="GO:0005524">
    <property type="term" value="F:ATP binding"/>
    <property type="evidence" value="ECO:0007669"/>
    <property type="project" value="UniProtKB-KW"/>
</dbReference>
<dbReference type="PANTHER" id="PTHR11361:SF99">
    <property type="entry name" value="DNA MISMATCH REPAIR PROTEIN"/>
    <property type="match status" value="1"/>
</dbReference>
<reference evidence="5 6" key="1">
    <citation type="submission" date="2016-08" db="EMBL/GenBank/DDBJ databases">
        <authorList>
            <person name="Seilhamer J.J."/>
        </authorList>
    </citation>
    <scope>NUCLEOTIDE SEQUENCE [LARGE SCALE GENOMIC DNA]</scope>
    <source>
        <strain evidence="5 6">A37T2</strain>
    </source>
</reference>
<evidence type="ECO:0000256" key="3">
    <source>
        <dbReference type="ARBA" id="ARBA00023125"/>
    </source>
</evidence>
<dbReference type="InterPro" id="IPR045076">
    <property type="entry name" value="MutS"/>
</dbReference>
<dbReference type="Gene3D" id="1.10.1420.10">
    <property type="match status" value="1"/>
</dbReference>
<keyword evidence="6" id="KW-1185">Reference proteome</keyword>
<feature type="domain" description="DNA mismatch repair proteins mutS family" evidence="4">
    <location>
        <begin position="256"/>
        <end position="440"/>
    </location>
</feature>
<keyword evidence="2" id="KW-0067">ATP-binding</keyword>